<dbReference type="AlphaFoldDB" id="A0A6A6VEG7"/>
<dbReference type="Proteomes" id="UP000799440">
    <property type="component" value="Unassembled WGS sequence"/>
</dbReference>
<protein>
    <submittedName>
        <fullName evidence="1">Uncharacterized protein</fullName>
    </submittedName>
</protein>
<reference evidence="1" key="1">
    <citation type="journal article" date="2020" name="Stud. Mycol.">
        <title>101 Dothideomycetes genomes: a test case for predicting lifestyles and emergence of pathogens.</title>
        <authorList>
            <person name="Haridas S."/>
            <person name="Albert R."/>
            <person name="Binder M."/>
            <person name="Bloem J."/>
            <person name="Labutti K."/>
            <person name="Salamov A."/>
            <person name="Andreopoulos B."/>
            <person name="Baker S."/>
            <person name="Barry K."/>
            <person name="Bills G."/>
            <person name="Bluhm B."/>
            <person name="Cannon C."/>
            <person name="Castanera R."/>
            <person name="Culley D."/>
            <person name="Daum C."/>
            <person name="Ezra D."/>
            <person name="Gonzalez J."/>
            <person name="Henrissat B."/>
            <person name="Kuo A."/>
            <person name="Liang C."/>
            <person name="Lipzen A."/>
            <person name="Lutzoni F."/>
            <person name="Magnuson J."/>
            <person name="Mondo S."/>
            <person name="Nolan M."/>
            <person name="Ohm R."/>
            <person name="Pangilinan J."/>
            <person name="Park H.-J."/>
            <person name="Ramirez L."/>
            <person name="Alfaro M."/>
            <person name="Sun H."/>
            <person name="Tritt A."/>
            <person name="Yoshinaga Y."/>
            <person name="Zwiers L.-H."/>
            <person name="Turgeon B."/>
            <person name="Goodwin S."/>
            <person name="Spatafora J."/>
            <person name="Crous P."/>
            <person name="Grigoriev I."/>
        </authorList>
    </citation>
    <scope>NUCLEOTIDE SEQUENCE</scope>
    <source>
        <strain evidence="1">CBS 119925</strain>
    </source>
</reference>
<evidence type="ECO:0000313" key="1">
    <source>
        <dbReference type="EMBL" id="KAF2748169.1"/>
    </source>
</evidence>
<sequence length="104" mass="11496">MVHQVEYVVKDRIISQARALFADKGNTFDVVFQRRNAPAGPYSRGGPMEWDARLVAYGNATTSYQPYVDRKTLKSAVGASIYDAFNSLFDILTEPSVLDGAQCS</sequence>
<keyword evidence="2" id="KW-1185">Reference proteome</keyword>
<name>A0A6A6VEG7_9PLEO</name>
<evidence type="ECO:0000313" key="2">
    <source>
        <dbReference type="Proteomes" id="UP000799440"/>
    </source>
</evidence>
<accession>A0A6A6VEG7</accession>
<organism evidence="1 2">
    <name type="scientific">Sporormia fimetaria CBS 119925</name>
    <dbReference type="NCBI Taxonomy" id="1340428"/>
    <lineage>
        <taxon>Eukaryota</taxon>
        <taxon>Fungi</taxon>
        <taxon>Dikarya</taxon>
        <taxon>Ascomycota</taxon>
        <taxon>Pezizomycotina</taxon>
        <taxon>Dothideomycetes</taxon>
        <taxon>Pleosporomycetidae</taxon>
        <taxon>Pleosporales</taxon>
        <taxon>Sporormiaceae</taxon>
        <taxon>Sporormia</taxon>
    </lineage>
</organism>
<proteinExistence type="predicted"/>
<dbReference type="EMBL" id="MU006570">
    <property type="protein sequence ID" value="KAF2748169.1"/>
    <property type="molecule type" value="Genomic_DNA"/>
</dbReference>
<gene>
    <name evidence="1" type="ORF">M011DRAFT_476783</name>
</gene>